<organism evidence="3 4">
    <name type="scientific">Cellulomonas chengniuliangii</name>
    <dbReference type="NCBI Taxonomy" id="2968084"/>
    <lineage>
        <taxon>Bacteria</taxon>
        <taxon>Bacillati</taxon>
        <taxon>Actinomycetota</taxon>
        <taxon>Actinomycetes</taxon>
        <taxon>Micrococcales</taxon>
        <taxon>Cellulomonadaceae</taxon>
        <taxon>Cellulomonas</taxon>
    </lineage>
</organism>
<keyword evidence="2" id="KW-0812">Transmembrane</keyword>
<dbReference type="EMBL" id="CP101988">
    <property type="protein sequence ID" value="UUI74709.1"/>
    <property type="molecule type" value="Genomic_DNA"/>
</dbReference>
<dbReference type="RefSeq" id="WP_227570435.1">
    <property type="nucleotide sequence ID" value="NZ_CP101988.1"/>
</dbReference>
<dbReference type="Gene3D" id="2.40.420.20">
    <property type="match status" value="1"/>
</dbReference>
<proteinExistence type="predicted"/>
<evidence type="ECO:0000313" key="3">
    <source>
        <dbReference type="EMBL" id="UUI74709.1"/>
    </source>
</evidence>
<feature type="compositionally biased region" description="Low complexity" evidence="1">
    <location>
        <begin position="388"/>
        <end position="397"/>
    </location>
</feature>
<evidence type="ECO:0000256" key="1">
    <source>
        <dbReference type="SAM" id="MobiDB-lite"/>
    </source>
</evidence>
<keyword evidence="4" id="KW-1185">Reference proteome</keyword>
<feature type="transmembrane region" description="Helical" evidence="2">
    <location>
        <begin position="12"/>
        <end position="33"/>
    </location>
</feature>
<name>A0ABY5KYH1_9CELL</name>
<sequence length="538" mass="53707">MKRAIPQGNRTILVMAGVAVASLVAGLGLSQLITSPAKAEADAAPPVAGAVTVPVESRVISNELTLRGDPRYDDPAQIRIETADLGGPAVVTGQVPAVGSTVDAASVALEVAGRPVIVLPGSLPTYRSLQSGVSGPDVLQLKAALGALGINAGKPDSDVYDAATAAGVVELYRKVGYQPPTPSKELKETLKMAQDSVRTAESALTTAQLALTKASSGATQVERLQADNEVRAAQRALALAEAGTPSADPEQEGGPVDIEGLREALAVAEAKRAEVLAGSGSAAETAQVAAAQRELTDARTMLAEAKDATLTALPASEVVFLSSLPRRVDSVDVKLGSIISGPAMTVSGATLEILASASADDAALLAVGATGTVAVLGQDVQVTVAAIEAPGATSTEETPAEGEGTEGSDGSAAAGSGASGDQKGRHKIRLQLGQLTDEQLTTLQGGQNVRVKMPVSSTGGEVLAVPLAALTAGPGGESRIERQGAKGATELVTVETGLAASGYVQILSSQEPIAAGDLVVVGKRGGEDASDGATEAAG</sequence>
<evidence type="ECO:0000256" key="2">
    <source>
        <dbReference type="SAM" id="Phobius"/>
    </source>
</evidence>
<evidence type="ECO:0000313" key="4">
    <source>
        <dbReference type="Proteomes" id="UP001316189"/>
    </source>
</evidence>
<reference evidence="3 4" key="1">
    <citation type="submission" date="2022-07" db="EMBL/GenBank/DDBJ databases">
        <title>Novel species in genus cellulomonas.</title>
        <authorList>
            <person name="Ye L."/>
        </authorList>
    </citation>
    <scope>NUCLEOTIDE SEQUENCE [LARGE SCALE GENOMIC DNA]</scope>
    <source>
        <strain evidence="4">zg-Y338</strain>
    </source>
</reference>
<gene>
    <name evidence="3" type="ORF">NP064_13070</name>
</gene>
<keyword evidence="2" id="KW-0472">Membrane</keyword>
<feature type="region of interest" description="Disordered" evidence="1">
    <location>
        <begin position="388"/>
        <end position="425"/>
    </location>
</feature>
<keyword evidence="2" id="KW-1133">Transmembrane helix</keyword>
<protein>
    <recommendedName>
        <fullName evidence="5">Peptidoglycan binding-like domain-containing protein</fullName>
    </recommendedName>
</protein>
<dbReference type="Proteomes" id="UP001316189">
    <property type="component" value="Chromosome"/>
</dbReference>
<accession>A0ABY5KYH1</accession>
<feature type="compositionally biased region" description="Low complexity" evidence="1">
    <location>
        <begin position="408"/>
        <end position="420"/>
    </location>
</feature>
<evidence type="ECO:0008006" key="5">
    <source>
        <dbReference type="Google" id="ProtNLM"/>
    </source>
</evidence>